<gene>
    <name evidence="1" type="ORF">SIID45300_00337</name>
</gene>
<organism evidence="1 2">
    <name type="scientific">Candidatus Magnetaquiglobus chichijimensis</name>
    <dbReference type="NCBI Taxonomy" id="3141448"/>
    <lineage>
        <taxon>Bacteria</taxon>
        <taxon>Pseudomonadati</taxon>
        <taxon>Pseudomonadota</taxon>
        <taxon>Magnetococcia</taxon>
        <taxon>Magnetococcales</taxon>
        <taxon>Candidatus Magnetaquicoccaceae</taxon>
        <taxon>Candidatus Magnetaquiglobus</taxon>
    </lineage>
</organism>
<reference evidence="1 2" key="1">
    <citation type="submission" date="2024-05" db="EMBL/GenBank/DDBJ databases">
        <authorList>
            <consortium name="Candidatus Magnetaquicoccaceae bacterium FCR-1 genome sequencing consortium"/>
            <person name="Shimoshige H."/>
            <person name="Shimamura S."/>
            <person name="Taoka A."/>
            <person name="Kobayashi H."/>
            <person name="Maekawa T."/>
        </authorList>
    </citation>
    <scope>NUCLEOTIDE SEQUENCE [LARGE SCALE GENOMIC DNA]</scope>
    <source>
        <strain evidence="1 2">FCR-1</strain>
    </source>
</reference>
<dbReference type="EMBL" id="BAAFGK010000001">
    <property type="protein sequence ID" value="GAB0056038.1"/>
    <property type="molecule type" value="Genomic_DNA"/>
</dbReference>
<evidence type="ECO:0000313" key="1">
    <source>
        <dbReference type="EMBL" id="GAB0056038.1"/>
    </source>
</evidence>
<protein>
    <submittedName>
        <fullName evidence="1">Uncharacterized protein</fullName>
    </submittedName>
</protein>
<sequence length="225" mass="25195">MDYNSRQKARWVREPKRSEDSLSKFPSFCCSFFHRSTRFRNASCTLNGGKRTGNPLSCVLLIEAIPVVCFADIKKESTERTPFAFCACFPPDESLDELFAMRASQEPNEPLFAAKRGDFPLITPLLGAFPAIFPAFGRNCPAEPRTALETTARAPRKCSSVRVNSPSRVRLALFERKWGESCLCWPVSNPRESMIPFVTSSKVSPTASDAATFFRGLKSVRSHRI</sequence>
<name>A0ABQ0C566_9PROT</name>
<proteinExistence type="predicted"/>
<keyword evidence="2" id="KW-1185">Reference proteome</keyword>
<dbReference type="Proteomes" id="UP001628193">
    <property type="component" value="Unassembled WGS sequence"/>
</dbReference>
<comment type="caution">
    <text evidence="1">The sequence shown here is derived from an EMBL/GenBank/DDBJ whole genome shotgun (WGS) entry which is preliminary data.</text>
</comment>
<evidence type="ECO:0000313" key="2">
    <source>
        <dbReference type="Proteomes" id="UP001628193"/>
    </source>
</evidence>
<accession>A0ABQ0C566</accession>
<reference evidence="1 2" key="2">
    <citation type="submission" date="2024-09" db="EMBL/GenBank/DDBJ databases">
        <title>Draft genome sequence of Candidatus Magnetaquicoccaceae bacterium FCR-1.</title>
        <authorList>
            <person name="Shimoshige H."/>
            <person name="Shimamura S."/>
            <person name="Taoka A."/>
            <person name="Kobayashi H."/>
            <person name="Maekawa T."/>
        </authorList>
    </citation>
    <scope>NUCLEOTIDE SEQUENCE [LARGE SCALE GENOMIC DNA]</scope>
    <source>
        <strain evidence="1 2">FCR-1</strain>
    </source>
</reference>